<comment type="caution">
    <text evidence="9">The sequence shown here is derived from an EMBL/GenBank/DDBJ whole genome shotgun (WGS) entry which is preliminary data.</text>
</comment>
<evidence type="ECO:0000259" key="8">
    <source>
        <dbReference type="PROSITE" id="PS50893"/>
    </source>
</evidence>
<name>A0A5J4YTU1_PORPP</name>
<gene>
    <name evidence="9" type="ORF">FVE85_3172</name>
</gene>
<dbReference type="InterPro" id="IPR050611">
    <property type="entry name" value="ABCF"/>
</dbReference>
<keyword evidence="5" id="KW-0175">Coiled coil</keyword>
<dbReference type="OMA" id="GACSHMA"/>
<keyword evidence="7" id="KW-0732">Signal</keyword>
<dbReference type="CDD" id="cd03221">
    <property type="entry name" value="ABCF_EF-3"/>
    <property type="match status" value="2"/>
</dbReference>
<dbReference type="InterPro" id="IPR032781">
    <property type="entry name" value="ABC_tran_Xtn"/>
</dbReference>
<dbReference type="PROSITE" id="PS50893">
    <property type="entry name" value="ABC_TRANSPORTER_2"/>
    <property type="match status" value="2"/>
</dbReference>
<feature type="domain" description="ABC transporter" evidence="8">
    <location>
        <begin position="432"/>
        <end position="653"/>
    </location>
</feature>
<dbReference type="GO" id="GO:0016887">
    <property type="term" value="F:ATP hydrolysis activity"/>
    <property type="evidence" value="ECO:0007669"/>
    <property type="project" value="InterPro"/>
</dbReference>
<dbReference type="FunFam" id="3.40.50.300:FF:000011">
    <property type="entry name" value="Putative ABC transporter ATP-binding component"/>
    <property type="match status" value="1"/>
</dbReference>
<evidence type="ECO:0000256" key="4">
    <source>
        <dbReference type="ARBA" id="ARBA00022840"/>
    </source>
</evidence>
<feature type="domain" description="ABC transporter" evidence="8">
    <location>
        <begin position="102"/>
        <end position="360"/>
    </location>
</feature>
<sequence>MTGGVTMTLAFCGLVPVSVCANGGVVTHENRKHALPRSLAARSCEQHQRLIGSSSRKWTPTVARRGAAPSDVSAASATSASPGGKNGKTATNAAVATSGAVLEIEELTVQAGARDLLFVDDLKVFPKEFVGIVGANGAGKTTFLRSVTGEHELKLGQIRLARNAFLGYLPQQAVSGSSRSVWEEASSQMERLLRLERRMEELERAMMQQEGRNNNEAMRMAQELAEVMDEYSSAGGYDKDKIIADMLSGLGFAPEDWDRPCSELSGGWQMRVALARLLLSQPNVLLLDEPSNHLDRAAKAYVENFLASYPYAIILVSHERSLLDRCTAIVEFRGGKHYTFPGNYSFYLTERELRQQALEAQRARQQSEIDRLQGFVDRFGAKATKATAAKSKEKAIARMEKQLVEVPTDSLENSRRLVFTLPKAPPCHHVVLSVANLSVGWPGNPAPLLRNVNFEVERGQRLAIVGPNGQGKSTLLRTLAGLLAPVSGKVAHGDDRVSVGVFTQDLAADLPVHKTPLDYLSSEINEDATKLELRSALGNVGLSGDAAVRAIEMLSGGEKARVALAAFTVSKPAHNLLFLDEVSNHLSIESVEALCAGLQKWSDGTIILVTHDIRLIEAIATHSMVVKDGKVSDIFYGVPEHVKSVVLAEEYGNQPGQMASSSPNRGVRLEKGAHASVLVETEAATAAFHNGAESLTKEKKAHEQAERRRLRKEMDRAKKAIPKLEESIEKLEAALADVDAKMISVATDAGKLNELTAERRALEKKLEKAYADYEKSEQIVASACATDTE</sequence>
<organism evidence="9 10">
    <name type="scientific">Porphyridium purpureum</name>
    <name type="common">Red alga</name>
    <name type="synonym">Porphyridium cruentum</name>
    <dbReference type="NCBI Taxonomy" id="35688"/>
    <lineage>
        <taxon>Eukaryota</taxon>
        <taxon>Rhodophyta</taxon>
        <taxon>Bangiophyceae</taxon>
        <taxon>Porphyridiales</taxon>
        <taxon>Porphyridiaceae</taxon>
        <taxon>Porphyridium</taxon>
    </lineage>
</organism>
<evidence type="ECO:0000313" key="10">
    <source>
        <dbReference type="Proteomes" id="UP000324585"/>
    </source>
</evidence>
<feature type="chain" id="PRO_5023922868" description="Probable ATP-dependent transporter ycf16" evidence="7">
    <location>
        <begin position="22"/>
        <end position="789"/>
    </location>
</feature>
<dbReference type="PANTHER" id="PTHR19211:SF133">
    <property type="entry name" value="ABC TRANSPORTER FAMILY PROTEIN"/>
    <property type="match status" value="1"/>
</dbReference>
<evidence type="ECO:0000256" key="7">
    <source>
        <dbReference type="SAM" id="SignalP"/>
    </source>
</evidence>
<proteinExistence type="predicted"/>
<keyword evidence="2" id="KW-0677">Repeat</keyword>
<dbReference type="SMART" id="SM00382">
    <property type="entry name" value="AAA"/>
    <property type="match status" value="2"/>
</dbReference>
<dbReference type="GO" id="GO:0005524">
    <property type="term" value="F:ATP binding"/>
    <property type="evidence" value="ECO:0007669"/>
    <property type="project" value="UniProtKB-KW"/>
</dbReference>
<keyword evidence="4 9" id="KW-0067">ATP-binding</keyword>
<reference evidence="10" key="1">
    <citation type="journal article" date="2019" name="Nat. Commun.">
        <title>Expansion of phycobilisome linker gene families in mesophilic red algae.</title>
        <authorList>
            <person name="Lee J."/>
            <person name="Kim D."/>
            <person name="Bhattacharya D."/>
            <person name="Yoon H.S."/>
        </authorList>
    </citation>
    <scope>NUCLEOTIDE SEQUENCE [LARGE SCALE GENOMIC DNA]</scope>
    <source>
        <strain evidence="10">CCMP 1328</strain>
    </source>
</reference>
<evidence type="ECO:0000256" key="2">
    <source>
        <dbReference type="ARBA" id="ARBA00022737"/>
    </source>
</evidence>
<evidence type="ECO:0000256" key="5">
    <source>
        <dbReference type="SAM" id="Coils"/>
    </source>
</evidence>
<feature type="region of interest" description="Disordered" evidence="6">
    <location>
        <begin position="694"/>
        <end position="714"/>
    </location>
</feature>
<dbReference type="SUPFAM" id="SSF52540">
    <property type="entry name" value="P-loop containing nucleoside triphosphate hydrolases"/>
    <property type="match status" value="2"/>
</dbReference>
<feature type="coiled-coil region" evidence="5">
    <location>
        <begin position="185"/>
        <end position="219"/>
    </location>
</feature>
<feature type="region of interest" description="Disordered" evidence="6">
    <location>
        <begin position="55"/>
        <end position="88"/>
    </location>
</feature>
<dbReference type="Gene3D" id="3.40.50.300">
    <property type="entry name" value="P-loop containing nucleotide triphosphate hydrolases"/>
    <property type="match status" value="2"/>
</dbReference>
<keyword evidence="10" id="KW-1185">Reference proteome</keyword>
<dbReference type="InterPro" id="IPR003593">
    <property type="entry name" value="AAA+_ATPase"/>
</dbReference>
<protein>
    <recommendedName>
        <fullName evidence="1">Probable ATP-dependent transporter ycf16</fullName>
    </recommendedName>
</protein>
<feature type="signal peptide" evidence="7">
    <location>
        <begin position="1"/>
        <end position="21"/>
    </location>
</feature>
<evidence type="ECO:0000256" key="3">
    <source>
        <dbReference type="ARBA" id="ARBA00022741"/>
    </source>
</evidence>
<feature type="compositionally biased region" description="Low complexity" evidence="6">
    <location>
        <begin position="67"/>
        <end position="81"/>
    </location>
</feature>
<feature type="compositionally biased region" description="Basic and acidic residues" evidence="6">
    <location>
        <begin position="695"/>
        <end position="714"/>
    </location>
</feature>
<dbReference type="OrthoDB" id="2110130at2759"/>
<accession>A0A5J4YTU1</accession>
<evidence type="ECO:0000313" key="9">
    <source>
        <dbReference type="EMBL" id="KAA8494931.1"/>
    </source>
</evidence>
<dbReference type="EMBL" id="VRMN01000004">
    <property type="protein sequence ID" value="KAA8494931.1"/>
    <property type="molecule type" value="Genomic_DNA"/>
</dbReference>
<dbReference type="Pfam" id="PF00005">
    <property type="entry name" value="ABC_tran"/>
    <property type="match status" value="2"/>
</dbReference>
<dbReference type="PANTHER" id="PTHR19211">
    <property type="entry name" value="ATP-BINDING TRANSPORT PROTEIN-RELATED"/>
    <property type="match status" value="1"/>
</dbReference>
<evidence type="ECO:0000256" key="1">
    <source>
        <dbReference type="ARBA" id="ARBA00014334"/>
    </source>
</evidence>
<evidence type="ECO:0000256" key="6">
    <source>
        <dbReference type="SAM" id="MobiDB-lite"/>
    </source>
</evidence>
<keyword evidence="3" id="KW-0547">Nucleotide-binding</keyword>
<dbReference type="InterPro" id="IPR003439">
    <property type="entry name" value="ABC_transporter-like_ATP-bd"/>
</dbReference>
<dbReference type="Proteomes" id="UP000324585">
    <property type="component" value="Unassembled WGS sequence"/>
</dbReference>
<dbReference type="Pfam" id="PF12848">
    <property type="entry name" value="ABC_tran_Xtn"/>
    <property type="match status" value="1"/>
</dbReference>
<dbReference type="InterPro" id="IPR027417">
    <property type="entry name" value="P-loop_NTPase"/>
</dbReference>
<dbReference type="PROSITE" id="PS00211">
    <property type="entry name" value="ABC_TRANSPORTER_1"/>
    <property type="match status" value="2"/>
</dbReference>
<dbReference type="InterPro" id="IPR017871">
    <property type="entry name" value="ABC_transporter-like_CS"/>
</dbReference>
<dbReference type="GO" id="GO:0003677">
    <property type="term" value="F:DNA binding"/>
    <property type="evidence" value="ECO:0007669"/>
    <property type="project" value="InterPro"/>
</dbReference>
<dbReference type="AlphaFoldDB" id="A0A5J4YTU1"/>